<protein>
    <submittedName>
        <fullName evidence="4">GNAT family N-acetyltransferase</fullName>
    </submittedName>
</protein>
<sequence length="158" mass="16710">MIRAARPEDAARISEVLVASITGLCAADHHDDPARIARWLADKTPEGVAAMIAAPGGRLYVAGRGRIEAVGAIDWAGQAPDAGKITLLYVDPEARRQGLSAALLAAMEAELVAMGRTNGLLTATATAFAFYRHHGWHAAGPAREGRWILGHPMRKTLG</sequence>
<comment type="caution">
    <text evidence="4">The sequence shown here is derived from an EMBL/GenBank/DDBJ whole genome shotgun (WGS) entry which is preliminary data.</text>
</comment>
<reference evidence="4 5" key="1">
    <citation type="submission" date="2018-10" db="EMBL/GenBank/DDBJ databases">
        <title>Rhodobacter sp . BO-81.</title>
        <authorList>
            <person name="Im W.T."/>
        </authorList>
    </citation>
    <scope>NUCLEOTIDE SEQUENCE [LARGE SCALE GENOMIC DNA]</scope>
    <source>
        <strain evidence="4 5">BO-81</strain>
    </source>
</reference>
<name>A0A421BXN9_9RHOB</name>
<dbReference type="PANTHER" id="PTHR43877">
    <property type="entry name" value="AMINOALKYLPHOSPHONATE N-ACETYLTRANSFERASE-RELATED-RELATED"/>
    <property type="match status" value="1"/>
</dbReference>
<evidence type="ECO:0000256" key="1">
    <source>
        <dbReference type="ARBA" id="ARBA00022679"/>
    </source>
</evidence>
<gene>
    <name evidence="4" type="ORF">DYS74_01820</name>
</gene>
<evidence type="ECO:0000256" key="2">
    <source>
        <dbReference type="ARBA" id="ARBA00023315"/>
    </source>
</evidence>
<evidence type="ECO:0000313" key="4">
    <source>
        <dbReference type="EMBL" id="RLL73080.1"/>
    </source>
</evidence>
<dbReference type="InterPro" id="IPR016181">
    <property type="entry name" value="Acyl_CoA_acyltransferase"/>
</dbReference>
<evidence type="ECO:0000259" key="3">
    <source>
        <dbReference type="PROSITE" id="PS51186"/>
    </source>
</evidence>
<dbReference type="Pfam" id="PF13673">
    <property type="entry name" value="Acetyltransf_10"/>
    <property type="match status" value="1"/>
</dbReference>
<dbReference type="InterPro" id="IPR050832">
    <property type="entry name" value="Bact_Acetyltransf"/>
</dbReference>
<dbReference type="SUPFAM" id="SSF55729">
    <property type="entry name" value="Acyl-CoA N-acyltransferases (Nat)"/>
    <property type="match status" value="1"/>
</dbReference>
<organism evidence="4 5">
    <name type="scientific">Paenirhodobacter hankyongi</name>
    <dbReference type="NCBI Taxonomy" id="2294033"/>
    <lineage>
        <taxon>Bacteria</taxon>
        <taxon>Pseudomonadati</taxon>
        <taxon>Pseudomonadota</taxon>
        <taxon>Alphaproteobacteria</taxon>
        <taxon>Rhodobacterales</taxon>
        <taxon>Rhodobacter group</taxon>
        <taxon>Paenirhodobacter</taxon>
    </lineage>
</organism>
<dbReference type="InterPro" id="IPR000182">
    <property type="entry name" value="GNAT_dom"/>
</dbReference>
<dbReference type="PROSITE" id="PS51186">
    <property type="entry name" value="GNAT"/>
    <property type="match status" value="1"/>
</dbReference>
<keyword evidence="5" id="KW-1185">Reference proteome</keyword>
<dbReference type="AlphaFoldDB" id="A0A421BXN9"/>
<dbReference type="GO" id="GO:0016747">
    <property type="term" value="F:acyltransferase activity, transferring groups other than amino-acyl groups"/>
    <property type="evidence" value="ECO:0007669"/>
    <property type="project" value="InterPro"/>
</dbReference>
<dbReference type="Gene3D" id="3.40.630.30">
    <property type="match status" value="1"/>
</dbReference>
<evidence type="ECO:0000313" key="5">
    <source>
        <dbReference type="Proteomes" id="UP000279673"/>
    </source>
</evidence>
<keyword evidence="1 4" id="KW-0808">Transferase</keyword>
<accession>A0A421BXN9</accession>
<feature type="domain" description="N-acetyltransferase" evidence="3">
    <location>
        <begin position="1"/>
        <end position="158"/>
    </location>
</feature>
<dbReference type="Proteomes" id="UP000279673">
    <property type="component" value="Unassembled WGS sequence"/>
</dbReference>
<dbReference type="EMBL" id="RCHI01000001">
    <property type="protein sequence ID" value="RLL73080.1"/>
    <property type="molecule type" value="Genomic_DNA"/>
</dbReference>
<dbReference type="RefSeq" id="WP_121530440.1">
    <property type="nucleotide sequence ID" value="NZ_RCHI01000001.1"/>
</dbReference>
<keyword evidence="2" id="KW-0012">Acyltransferase</keyword>
<proteinExistence type="predicted"/>